<dbReference type="RefSeq" id="WP_170111382.1">
    <property type="nucleotide sequence ID" value="NZ_OY782574.1"/>
</dbReference>
<evidence type="ECO:0000313" key="3">
    <source>
        <dbReference type="Proteomes" id="UP000243525"/>
    </source>
</evidence>
<organism evidence="2 3">
    <name type="scientific">Mangrovibacterium marinum</name>
    <dbReference type="NCBI Taxonomy" id="1639118"/>
    <lineage>
        <taxon>Bacteria</taxon>
        <taxon>Pseudomonadati</taxon>
        <taxon>Bacteroidota</taxon>
        <taxon>Bacteroidia</taxon>
        <taxon>Marinilabiliales</taxon>
        <taxon>Prolixibacteraceae</taxon>
        <taxon>Mangrovibacterium</taxon>
    </lineage>
</organism>
<protein>
    <submittedName>
        <fullName evidence="2">Uncharacterized protein</fullName>
    </submittedName>
</protein>
<keyword evidence="1" id="KW-0812">Transmembrane</keyword>
<evidence type="ECO:0000256" key="1">
    <source>
        <dbReference type="SAM" id="Phobius"/>
    </source>
</evidence>
<evidence type="ECO:0000313" key="2">
    <source>
        <dbReference type="EMBL" id="PTN07899.1"/>
    </source>
</evidence>
<keyword evidence="1" id="KW-1133">Transmembrane helix</keyword>
<reference evidence="2 3" key="1">
    <citation type="submission" date="2018-04" db="EMBL/GenBank/DDBJ databases">
        <title>Genomic Encyclopedia of Archaeal and Bacterial Type Strains, Phase II (KMG-II): from individual species to whole genera.</title>
        <authorList>
            <person name="Goeker M."/>
        </authorList>
    </citation>
    <scope>NUCLEOTIDE SEQUENCE [LARGE SCALE GENOMIC DNA]</scope>
    <source>
        <strain evidence="2 3">DSM 28823</strain>
    </source>
</reference>
<dbReference type="AlphaFoldDB" id="A0A2T5C013"/>
<proteinExistence type="predicted"/>
<comment type="caution">
    <text evidence="2">The sequence shown here is derived from an EMBL/GenBank/DDBJ whole genome shotgun (WGS) entry which is preliminary data.</text>
</comment>
<gene>
    <name evidence="2" type="ORF">C8N47_11261</name>
</gene>
<dbReference type="Proteomes" id="UP000243525">
    <property type="component" value="Unassembled WGS sequence"/>
</dbReference>
<name>A0A2T5C013_9BACT</name>
<feature type="transmembrane region" description="Helical" evidence="1">
    <location>
        <begin position="12"/>
        <end position="32"/>
    </location>
</feature>
<keyword evidence="1" id="KW-0472">Membrane</keyword>
<dbReference type="EMBL" id="QAAD01000012">
    <property type="protein sequence ID" value="PTN07899.1"/>
    <property type="molecule type" value="Genomic_DNA"/>
</dbReference>
<keyword evidence="3" id="KW-1185">Reference proteome</keyword>
<accession>A0A2T5C013</accession>
<sequence>MVKSVLIYAIRYILFFLIGLPFSVVAQIQGAVHDALKVKKRETAFEEEQRWVSD</sequence>